<protein>
    <submittedName>
        <fullName evidence="2">Uncharacterized protein</fullName>
    </submittedName>
</protein>
<evidence type="ECO:0000256" key="1">
    <source>
        <dbReference type="SAM" id="MobiDB-lite"/>
    </source>
</evidence>
<feature type="compositionally biased region" description="Basic residues" evidence="1">
    <location>
        <begin position="1"/>
        <end position="27"/>
    </location>
</feature>
<feature type="compositionally biased region" description="Basic and acidic residues" evidence="1">
    <location>
        <begin position="68"/>
        <end position="78"/>
    </location>
</feature>
<reference evidence="2" key="1">
    <citation type="submission" date="2021-02" db="EMBL/GenBank/DDBJ databases">
        <authorList>
            <person name="Nowell W R."/>
        </authorList>
    </citation>
    <scope>NUCLEOTIDE SEQUENCE</scope>
</reference>
<feature type="region of interest" description="Disordered" evidence="1">
    <location>
        <begin position="1"/>
        <end position="78"/>
    </location>
</feature>
<dbReference type="EMBL" id="CAJOAZ010000970">
    <property type="protein sequence ID" value="CAF3743223.1"/>
    <property type="molecule type" value="Genomic_DNA"/>
</dbReference>
<dbReference type="AlphaFoldDB" id="A0A818XTK4"/>
<evidence type="ECO:0000313" key="3">
    <source>
        <dbReference type="Proteomes" id="UP000663844"/>
    </source>
</evidence>
<dbReference type="Proteomes" id="UP000663844">
    <property type="component" value="Unassembled WGS sequence"/>
</dbReference>
<sequence length="120" mass="14284">MHNKHIKQQKRKRLSSNSKTRRKRNNTSRKSQYSKLKVLNKIKSTHARKKTRRNSTSRPQSKQKSKRKQDIFEKRDRTTSLMALQALAAKIAMYKKKYGNIETRNSSIIVPSKQRNKRFV</sequence>
<accession>A0A818XTK4</accession>
<name>A0A818XTK4_9BILA</name>
<organism evidence="2 3">
    <name type="scientific">Adineta steineri</name>
    <dbReference type="NCBI Taxonomy" id="433720"/>
    <lineage>
        <taxon>Eukaryota</taxon>
        <taxon>Metazoa</taxon>
        <taxon>Spiralia</taxon>
        <taxon>Gnathifera</taxon>
        <taxon>Rotifera</taxon>
        <taxon>Eurotatoria</taxon>
        <taxon>Bdelloidea</taxon>
        <taxon>Adinetida</taxon>
        <taxon>Adinetidae</taxon>
        <taxon>Adineta</taxon>
    </lineage>
</organism>
<gene>
    <name evidence="2" type="ORF">OXD698_LOCUS15009</name>
</gene>
<evidence type="ECO:0000313" key="2">
    <source>
        <dbReference type="EMBL" id="CAF3743223.1"/>
    </source>
</evidence>
<proteinExistence type="predicted"/>
<feature type="compositionally biased region" description="Basic residues" evidence="1">
    <location>
        <begin position="38"/>
        <end position="67"/>
    </location>
</feature>
<comment type="caution">
    <text evidence="2">The sequence shown here is derived from an EMBL/GenBank/DDBJ whole genome shotgun (WGS) entry which is preliminary data.</text>
</comment>